<dbReference type="EMBL" id="BMKU01000005">
    <property type="protein sequence ID" value="GGG97816.1"/>
    <property type="molecule type" value="Genomic_DNA"/>
</dbReference>
<comment type="caution">
    <text evidence="6">The sequence shown here is derived from an EMBL/GenBank/DDBJ whole genome shotgun (WGS) entry which is preliminary data.</text>
</comment>
<evidence type="ECO:0000256" key="3">
    <source>
        <dbReference type="ARBA" id="ARBA00023027"/>
    </source>
</evidence>
<dbReference type="SUPFAM" id="SSF51735">
    <property type="entry name" value="NAD(P)-binding Rossmann-fold domains"/>
    <property type="match status" value="1"/>
</dbReference>
<gene>
    <name evidence="6" type="ORF">GCM10011577_21510</name>
</gene>
<keyword evidence="2" id="KW-0560">Oxidoreductase</keyword>
<evidence type="ECO:0000313" key="7">
    <source>
        <dbReference type="Proteomes" id="UP000596938"/>
    </source>
</evidence>
<dbReference type="RefSeq" id="WP_188810862.1">
    <property type="nucleotide sequence ID" value="NZ_BAAAWV010000001.1"/>
</dbReference>
<keyword evidence="7" id="KW-1185">Reference proteome</keyword>
<proteinExistence type="inferred from homology"/>
<organism evidence="6 7">
    <name type="scientific">Pseudarthrobacter polychromogenes</name>
    <dbReference type="NCBI Taxonomy" id="1676"/>
    <lineage>
        <taxon>Bacteria</taxon>
        <taxon>Bacillati</taxon>
        <taxon>Actinomycetota</taxon>
        <taxon>Actinomycetes</taxon>
        <taxon>Micrococcales</taxon>
        <taxon>Micrococcaceae</taxon>
        <taxon>Pseudarthrobacter</taxon>
    </lineage>
</organism>
<evidence type="ECO:0000259" key="5">
    <source>
        <dbReference type="Pfam" id="PF22725"/>
    </source>
</evidence>
<dbReference type="InterPro" id="IPR051317">
    <property type="entry name" value="Gfo/Idh/MocA_oxidoreduct"/>
</dbReference>
<dbReference type="PANTHER" id="PTHR43708:SF5">
    <property type="entry name" value="CONSERVED EXPRESSED OXIDOREDUCTASE (EUROFUNG)-RELATED"/>
    <property type="match status" value="1"/>
</dbReference>
<keyword evidence="3" id="KW-0520">NAD</keyword>
<name>A0ABQ1XMI9_9MICC</name>
<evidence type="ECO:0000313" key="6">
    <source>
        <dbReference type="EMBL" id="GGG97816.1"/>
    </source>
</evidence>
<dbReference type="Pfam" id="PF01408">
    <property type="entry name" value="GFO_IDH_MocA"/>
    <property type="match status" value="1"/>
</dbReference>
<dbReference type="Pfam" id="PF22725">
    <property type="entry name" value="GFO_IDH_MocA_C3"/>
    <property type="match status" value="1"/>
</dbReference>
<sequence length="358" mass="38280">MTGTEASARTIRTAVVGFGLSGSVFHAPLIAADPRYSLSMIATSNAGREAAAAAQYQDVKTVPDGEAVLEHANDVDLVVLGTPPATHYPLAKAALEAGLDVVVDKPFAVTSVQGQELITLARQLGRVLTVFQNRRWDGDFLTLRKLLAADALGNVTRFESRFKRWSPAIAKAWKARSTAADGGGTLFDLGSHLIDQALQLFGPAAVVHAELKARRSDERADDDVFLVLRHESGVISHLTMNMLCAQQAPRFRVLGSVGGFTKNGVDPQEPYIAAGGSPVDAEYGQEAPEWAGLLGRDGHLDALPTERGAYPEFYRLLAEKILDGGAASDLPLPVDPTDAVESLKIIEQARELASAQRH</sequence>
<dbReference type="InterPro" id="IPR036291">
    <property type="entry name" value="NAD(P)-bd_dom_sf"/>
</dbReference>
<comment type="similarity">
    <text evidence="1">Belongs to the Gfo/Idh/MocA family.</text>
</comment>
<accession>A0ABQ1XMI9</accession>
<dbReference type="SUPFAM" id="SSF55347">
    <property type="entry name" value="Glyceraldehyde-3-phosphate dehydrogenase-like, C-terminal domain"/>
    <property type="match status" value="1"/>
</dbReference>
<dbReference type="PANTHER" id="PTHR43708">
    <property type="entry name" value="CONSERVED EXPRESSED OXIDOREDUCTASE (EUROFUNG)"/>
    <property type="match status" value="1"/>
</dbReference>
<feature type="domain" description="Gfo/Idh/MocA-like oxidoreductase N-terminal" evidence="4">
    <location>
        <begin position="11"/>
        <end position="130"/>
    </location>
</feature>
<dbReference type="Gene3D" id="3.40.50.720">
    <property type="entry name" value="NAD(P)-binding Rossmann-like Domain"/>
    <property type="match status" value="1"/>
</dbReference>
<evidence type="ECO:0000259" key="4">
    <source>
        <dbReference type="Pfam" id="PF01408"/>
    </source>
</evidence>
<protein>
    <submittedName>
        <fullName evidence="6">Oxidoreductase</fullName>
    </submittedName>
</protein>
<dbReference type="InterPro" id="IPR055170">
    <property type="entry name" value="GFO_IDH_MocA-like_dom"/>
</dbReference>
<dbReference type="Proteomes" id="UP000596938">
    <property type="component" value="Unassembled WGS sequence"/>
</dbReference>
<evidence type="ECO:0000256" key="1">
    <source>
        <dbReference type="ARBA" id="ARBA00010928"/>
    </source>
</evidence>
<feature type="domain" description="GFO/IDH/MocA-like oxidoreductase" evidence="5">
    <location>
        <begin position="140"/>
        <end position="260"/>
    </location>
</feature>
<dbReference type="Gene3D" id="3.30.360.10">
    <property type="entry name" value="Dihydrodipicolinate Reductase, domain 2"/>
    <property type="match status" value="1"/>
</dbReference>
<dbReference type="InterPro" id="IPR000683">
    <property type="entry name" value="Gfo/Idh/MocA-like_OxRdtase_N"/>
</dbReference>
<reference evidence="7" key="1">
    <citation type="journal article" date="2019" name="Int. J. Syst. Evol. Microbiol.">
        <title>The Global Catalogue of Microorganisms (GCM) 10K type strain sequencing project: providing services to taxonomists for standard genome sequencing and annotation.</title>
        <authorList>
            <consortium name="The Broad Institute Genomics Platform"/>
            <consortium name="The Broad Institute Genome Sequencing Center for Infectious Disease"/>
            <person name="Wu L."/>
            <person name="Ma J."/>
        </authorList>
    </citation>
    <scope>NUCLEOTIDE SEQUENCE [LARGE SCALE GENOMIC DNA]</scope>
    <source>
        <strain evidence="7">CGMCC 1.1927</strain>
    </source>
</reference>
<evidence type="ECO:0000256" key="2">
    <source>
        <dbReference type="ARBA" id="ARBA00023002"/>
    </source>
</evidence>